<proteinExistence type="predicted"/>
<keyword evidence="2" id="KW-1185">Reference proteome</keyword>
<comment type="caution">
    <text evidence="1">The sequence shown here is derived from an EMBL/GenBank/DDBJ whole genome shotgun (WGS) entry which is preliminary data.</text>
</comment>
<feature type="non-terminal residue" evidence="1">
    <location>
        <position position="79"/>
    </location>
</feature>
<evidence type="ECO:0000313" key="1">
    <source>
        <dbReference type="EMBL" id="CAG8821280.1"/>
    </source>
</evidence>
<accession>A0ABN7W8P1</accession>
<gene>
    <name evidence="1" type="ORF">GMARGA_LOCUS27791</name>
</gene>
<organism evidence="1 2">
    <name type="scientific">Gigaspora margarita</name>
    <dbReference type="NCBI Taxonomy" id="4874"/>
    <lineage>
        <taxon>Eukaryota</taxon>
        <taxon>Fungi</taxon>
        <taxon>Fungi incertae sedis</taxon>
        <taxon>Mucoromycota</taxon>
        <taxon>Glomeromycotina</taxon>
        <taxon>Glomeromycetes</taxon>
        <taxon>Diversisporales</taxon>
        <taxon>Gigasporaceae</taxon>
        <taxon>Gigaspora</taxon>
    </lineage>
</organism>
<protein>
    <submittedName>
        <fullName evidence="1">19094_t:CDS:1</fullName>
    </submittedName>
</protein>
<sequence>MPVLRSQWIRRWCRFINVVSGVVSQLHKRLLTTSFEQVAACHCKVVIVWNRRLCGAVAGVVGGVNFVDCARLIDNFVKD</sequence>
<dbReference type="EMBL" id="CAJVQB010034522">
    <property type="protein sequence ID" value="CAG8821280.1"/>
    <property type="molecule type" value="Genomic_DNA"/>
</dbReference>
<evidence type="ECO:0000313" key="2">
    <source>
        <dbReference type="Proteomes" id="UP000789901"/>
    </source>
</evidence>
<dbReference type="Proteomes" id="UP000789901">
    <property type="component" value="Unassembled WGS sequence"/>
</dbReference>
<reference evidence="1 2" key="1">
    <citation type="submission" date="2021-06" db="EMBL/GenBank/DDBJ databases">
        <authorList>
            <person name="Kallberg Y."/>
            <person name="Tangrot J."/>
            <person name="Rosling A."/>
        </authorList>
    </citation>
    <scope>NUCLEOTIDE SEQUENCE [LARGE SCALE GENOMIC DNA]</scope>
    <source>
        <strain evidence="1 2">120-4 pot B 10/14</strain>
    </source>
</reference>
<name>A0ABN7W8P1_GIGMA</name>